<proteinExistence type="predicted"/>
<evidence type="ECO:0000313" key="3">
    <source>
        <dbReference type="Proteomes" id="UP000269374"/>
    </source>
</evidence>
<name>A0A387BGK2_9LACT</name>
<sequence>MSEIVDKFIADRFGDTDKTSGQSVNPGNIGDAREFARELGYFLYQLHRLPASEENNVPNFENNFAGSDLSFFEAEFSMLLKQYQKIVPADLLHEKFERAANKPWSKDLVWVLGDFNPQNLRVTNGRLADVVSADRAVMGDPACDVAVAWAIFDEKARKIFFSAAEADAATIERARIFALRWALKNYQSEDIDALIQSRDATTEILKDFNYSEQQDLY</sequence>
<dbReference type="Proteomes" id="UP000269374">
    <property type="component" value="Chromosome"/>
</dbReference>
<dbReference type="RefSeq" id="WP_120772655.1">
    <property type="nucleotide sequence ID" value="NZ_CP032627.1"/>
</dbReference>
<keyword evidence="2" id="KW-0808">Transferase</keyword>
<dbReference type="EMBL" id="CP032627">
    <property type="protein sequence ID" value="AYG01282.1"/>
    <property type="molecule type" value="Genomic_DNA"/>
</dbReference>
<dbReference type="GO" id="GO:0016740">
    <property type="term" value="F:transferase activity"/>
    <property type="evidence" value="ECO:0007669"/>
    <property type="project" value="UniProtKB-KW"/>
</dbReference>
<feature type="domain" description="Aminoglycoside phosphotransferase" evidence="1">
    <location>
        <begin position="29"/>
        <end position="172"/>
    </location>
</feature>
<dbReference type="InterPro" id="IPR011009">
    <property type="entry name" value="Kinase-like_dom_sf"/>
</dbReference>
<gene>
    <name evidence="2" type="ORF">D7I46_09340</name>
</gene>
<accession>A0A387BGK2</accession>
<protein>
    <submittedName>
        <fullName evidence="2">Aminoglycoside phosphotransferase</fullName>
    </submittedName>
</protein>
<dbReference type="OrthoDB" id="3806873at2"/>
<dbReference type="Gene3D" id="3.90.1200.10">
    <property type="match status" value="1"/>
</dbReference>
<organism evidence="2 3">
    <name type="scientific">Lactococcus allomyrinae</name>
    <dbReference type="NCBI Taxonomy" id="2419773"/>
    <lineage>
        <taxon>Bacteria</taxon>
        <taxon>Bacillati</taxon>
        <taxon>Bacillota</taxon>
        <taxon>Bacilli</taxon>
        <taxon>Lactobacillales</taxon>
        <taxon>Streptococcaceae</taxon>
        <taxon>Lactococcus</taxon>
    </lineage>
</organism>
<keyword evidence="3" id="KW-1185">Reference proteome</keyword>
<evidence type="ECO:0000259" key="1">
    <source>
        <dbReference type="Pfam" id="PF01636"/>
    </source>
</evidence>
<dbReference type="SUPFAM" id="SSF56112">
    <property type="entry name" value="Protein kinase-like (PK-like)"/>
    <property type="match status" value="1"/>
</dbReference>
<dbReference type="Pfam" id="PF01636">
    <property type="entry name" value="APH"/>
    <property type="match status" value="1"/>
</dbReference>
<dbReference type="AlphaFoldDB" id="A0A387BGK2"/>
<dbReference type="InterPro" id="IPR002575">
    <property type="entry name" value="Aminoglycoside_PTrfase"/>
</dbReference>
<reference evidence="2 3" key="1">
    <citation type="submission" date="2018-09" db="EMBL/GenBank/DDBJ databases">
        <title>Genome sequencing of strain 1JSPR-7.</title>
        <authorList>
            <person name="Heo J."/>
            <person name="Kim S.-J."/>
            <person name="Kwon S.-W."/>
        </authorList>
    </citation>
    <scope>NUCLEOTIDE SEQUENCE [LARGE SCALE GENOMIC DNA]</scope>
    <source>
        <strain evidence="2 3">1JSPR-7</strain>
    </source>
</reference>
<dbReference type="KEGG" id="lact:D7I46_09340"/>
<evidence type="ECO:0000313" key="2">
    <source>
        <dbReference type="EMBL" id="AYG01282.1"/>
    </source>
</evidence>